<keyword evidence="4" id="KW-0378">Hydrolase</keyword>
<proteinExistence type="predicted"/>
<keyword evidence="1" id="KW-0175">Coiled coil</keyword>
<feature type="coiled-coil region" evidence="1">
    <location>
        <begin position="376"/>
        <end position="403"/>
    </location>
</feature>
<organism evidence="4 5">
    <name type="scientific">Cercophora newfieldiana</name>
    <dbReference type="NCBI Taxonomy" id="92897"/>
    <lineage>
        <taxon>Eukaryota</taxon>
        <taxon>Fungi</taxon>
        <taxon>Dikarya</taxon>
        <taxon>Ascomycota</taxon>
        <taxon>Pezizomycotina</taxon>
        <taxon>Sordariomycetes</taxon>
        <taxon>Sordariomycetidae</taxon>
        <taxon>Sordariales</taxon>
        <taxon>Lasiosphaeriaceae</taxon>
        <taxon>Cercophora</taxon>
    </lineage>
</organism>
<keyword evidence="5" id="KW-1185">Reference proteome</keyword>
<dbReference type="GO" id="GO:0005525">
    <property type="term" value="F:GTP binding"/>
    <property type="evidence" value="ECO:0007669"/>
    <property type="project" value="InterPro"/>
</dbReference>
<dbReference type="EMBL" id="JAULSV010000002">
    <property type="protein sequence ID" value="KAK0651103.1"/>
    <property type="molecule type" value="Genomic_DNA"/>
</dbReference>
<evidence type="ECO:0000256" key="1">
    <source>
        <dbReference type="SAM" id="Coils"/>
    </source>
</evidence>
<reference evidence="4" key="1">
    <citation type="submission" date="2023-06" db="EMBL/GenBank/DDBJ databases">
        <title>Genome-scale phylogeny and comparative genomics of the fungal order Sordariales.</title>
        <authorList>
            <consortium name="Lawrence Berkeley National Laboratory"/>
            <person name="Hensen N."/>
            <person name="Bonometti L."/>
            <person name="Westerberg I."/>
            <person name="Brannstrom I.O."/>
            <person name="Guillou S."/>
            <person name="Cros-Aarteil S."/>
            <person name="Calhoun S."/>
            <person name="Haridas S."/>
            <person name="Kuo A."/>
            <person name="Mondo S."/>
            <person name="Pangilinan J."/>
            <person name="Riley R."/>
            <person name="Labutti K."/>
            <person name="Andreopoulos B."/>
            <person name="Lipzen A."/>
            <person name="Chen C."/>
            <person name="Yanf M."/>
            <person name="Daum C."/>
            <person name="Ng V."/>
            <person name="Clum A."/>
            <person name="Steindorff A."/>
            <person name="Ohm R."/>
            <person name="Martin F."/>
            <person name="Silar P."/>
            <person name="Natvig D."/>
            <person name="Lalanne C."/>
            <person name="Gautier V."/>
            <person name="Ament-Velasquez S.L."/>
            <person name="Kruys A."/>
            <person name="Hutchinson M.I."/>
            <person name="Powell A.J."/>
            <person name="Barry K."/>
            <person name="Miller A.N."/>
            <person name="Grigoriev I.V."/>
            <person name="Debuchy R."/>
            <person name="Gladieux P."/>
            <person name="Thoren M.H."/>
            <person name="Johannesson H."/>
        </authorList>
    </citation>
    <scope>NUCLEOTIDE SEQUENCE</scope>
    <source>
        <strain evidence="4">SMH2532-1</strain>
    </source>
</reference>
<feature type="region of interest" description="Disordered" evidence="2">
    <location>
        <begin position="404"/>
        <end position="426"/>
    </location>
</feature>
<protein>
    <submittedName>
        <fullName evidence="4">P-loop containing nucleoside triphosphate hydrolase protein</fullName>
    </submittedName>
</protein>
<accession>A0AA39YEC8</accession>
<feature type="region of interest" description="Disordered" evidence="2">
    <location>
        <begin position="330"/>
        <end position="360"/>
    </location>
</feature>
<dbReference type="Pfam" id="PF01926">
    <property type="entry name" value="MMR_HSR1"/>
    <property type="match status" value="1"/>
</dbReference>
<comment type="caution">
    <text evidence="4">The sequence shown here is derived from an EMBL/GenBank/DDBJ whole genome shotgun (WGS) entry which is preliminary data.</text>
</comment>
<evidence type="ECO:0000313" key="5">
    <source>
        <dbReference type="Proteomes" id="UP001174936"/>
    </source>
</evidence>
<dbReference type="SUPFAM" id="SSF52540">
    <property type="entry name" value="P-loop containing nucleoside triphosphate hydrolases"/>
    <property type="match status" value="1"/>
</dbReference>
<dbReference type="Proteomes" id="UP001174936">
    <property type="component" value="Unassembled WGS sequence"/>
</dbReference>
<name>A0AA39YEC8_9PEZI</name>
<evidence type="ECO:0000313" key="4">
    <source>
        <dbReference type="EMBL" id="KAK0651103.1"/>
    </source>
</evidence>
<gene>
    <name evidence="4" type="ORF">B0T16DRAFT_73220</name>
</gene>
<feature type="domain" description="G" evidence="3">
    <location>
        <begin position="22"/>
        <end position="78"/>
    </location>
</feature>
<dbReference type="AlphaFoldDB" id="A0AA39YEC8"/>
<sequence length="459" mass="50973">MDPETHSRLTSRGDHGCEKLAIILMGVTGSGKSTFISLLTRQNVEVGHGLESHTTTPASYIFTDDSKEITLIDTPGFDDTTRSDVEIFRELAHLLIALHKSNIRPCGIVYLHRITDPRFSGTAVKNLEILQRVCGPANFGSVALVMNMWDAIDVSAATQRESELRSTFWATMLDGGSIMHRHTGTPQSALRIIRSLTHNAEPHLVLSLQHELVVEGKALDATAGGQYVQKEMIKARKKHEQDVAFLKRSMEDAIREKDEGLLRALREERSAAEAKLSSAALENQQLSVTLEQLLMQEDHRKASRVLFEDNGTQPPPRLPQPEYAPATSEFAWRQDPSHLSSPVRLDLGRSANSPSAPPWVHDNIASKSLDPQCERQLKLQCEQEKLQASIHDAEREFQRLKGMTQATPQRPKPPVVSMESRRRLNNGARATTKSIVEDLMDVVTDGVQALASAMIRGGR</sequence>
<dbReference type="InterPro" id="IPR006073">
    <property type="entry name" value="GTP-bd"/>
</dbReference>
<dbReference type="GO" id="GO:0016787">
    <property type="term" value="F:hydrolase activity"/>
    <property type="evidence" value="ECO:0007669"/>
    <property type="project" value="UniProtKB-KW"/>
</dbReference>
<dbReference type="Gene3D" id="3.40.50.300">
    <property type="entry name" value="P-loop containing nucleotide triphosphate hydrolases"/>
    <property type="match status" value="1"/>
</dbReference>
<feature type="coiled-coil region" evidence="1">
    <location>
        <begin position="236"/>
        <end position="282"/>
    </location>
</feature>
<evidence type="ECO:0000256" key="2">
    <source>
        <dbReference type="SAM" id="MobiDB-lite"/>
    </source>
</evidence>
<dbReference type="InterPro" id="IPR027417">
    <property type="entry name" value="P-loop_NTPase"/>
</dbReference>
<evidence type="ECO:0000259" key="3">
    <source>
        <dbReference type="Pfam" id="PF01926"/>
    </source>
</evidence>